<dbReference type="PANTHER" id="PTHR31234:SF70">
    <property type="entry name" value="LATE EMBRYOGENESIS ABUNDANT PROTEIN LEA-2 SUBGROUP DOMAIN-CONTAINING PROTEIN"/>
    <property type="match status" value="1"/>
</dbReference>
<comment type="subcellular location">
    <subcellularLocation>
        <location evidence="1">Membrane</location>
    </subcellularLocation>
</comment>
<gene>
    <name evidence="3" type="ORF">Bca52824_051301</name>
</gene>
<evidence type="ECO:0000313" key="3">
    <source>
        <dbReference type="EMBL" id="KAG2280081.1"/>
    </source>
</evidence>
<name>A0A8X7UJP6_BRACI</name>
<dbReference type="OrthoDB" id="1849707at2759"/>
<proteinExistence type="predicted"/>
<organism evidence="3 4">
    <name type="scientific">Brassica carinata</name>
    <name type="common">Ethiopian mustard</name>
    <name type="synonym">Abyssinian cabbage</name>
    <dbReference type="NCBI Taxonomy" id="52824"/>
    <lineage>
        <taxon>Eukaryota</taxon>
        <taxon>Viridiplantae</taxon>
        <taxon>Streptophyta</taxon>
        <taxon>Embryophyta</taxon>
        <taxon>Tracheophyta</taxon>
        <taxon>Spermatophyta</taxon>
        <taxon>Magnoliopsida</taxon>
        <taxon>eudicotyledons</taxon>
        <taxon>Gunneridae</taxon>
        <taxon>Pentapetalae</taxon>
        <taxon>rosids</taxon>
        <taxon>malvids</taxon>
        <taxon>Brassicales</taxon>
        <taxon>Brassicaceae</taxon>
        <taxon>Brassiceae</taxon>
        <taxon>Brassica</taxon>
    </lineage>
</organism>
<evidence type="ECO:0000313" key="4">
    <source>
        <dbReference type="Proteomes" id="UP000886595"/>
    </source>
</evidence>
<protein>
    <submittedName>
        <fullName evidence="3">Uncharacterized protein</fullName>
    </submittedName>
</protein>
<reference evidence="3 4" key="1">
    <citation type="submission" date="2020-02" db="EMBL/GenBank/DDBJ databases">
        <authorList>
            <person name="Ma Q."/>
            <person name="Huang Y."/>
            <person name="Song X."/>
            <person name="Pei D."/>
        </authorList>
    </citation>
    <scope>NUCLEOTIDE SEQUENCE [LARGE SCALE GENOMIC DNA]</scope>
    <source>
        <strain evidence="3">Sxm20200214</strain>
        <tissue evidence="3">Leaf</tissue>
    </source>
</reference>
<dbReference type="PANTHER" id="PTHR31234">
    <property type="entry name" value="LATE EMBRYOGENESIS ABUNDANT (LEA) HYDROXYPROLINE-RICH GLYCOPROTEIN FAMILY"/>
    <property type="match status" value="1"/>
</dbReference>
<evidence type="ECO:0000256" key="1">
    <source>
        <dbReference type="ARBA" id="ARBA00004370"/>
    </source>
</evidence>
<dbReference type="EMBL" id="JAAMPC010000011">
    <property type="protein sequence ID" value="KAG2280081.1"/>
    <property type="molecule type" value="Genomic_DNA"/>
</dbReference>
<dbReference type="GO" id="GO:0098542">
    <property type="term" value="P:defense response to other organism"/>
    <property type="evidence" value="ECO:0007669"/>
    <property type="project" value="InterPro"/>
</dbReference>
<dbReference type="GO" id="GO:0005886">
    <property type="term" value="C:plasma membrane"/>
    <property type="evidence" value="ECO:0007669"/>
    <property type="project" value="TreeGrafter"/>
</dbReference>
<evidence type="ECO:0000256" key="2">
    <source>
        <dbReference type="ARBA" id="ARBA00023136"/>
    </source>
</evidence>
<dbReference type="Proteomes" id="UP000886595">
    <property type="component" value="Unassembled WGS sequence"/>
</dbReference>
<keyword evidence="4" id="KW-1185">Reference proteome</keyword>
<dbReference type="InterPro" id="IPR044839">
    <property type="entry name" value="NDR1-like"/>
</dbReference>
<dbReference type="AlphaFoldDB" id="A0A8X7UJP6"/>
<keyword evidence="2" id="KW-0472">Membrane</keyword>
<comment type="caution">
    <text evidence="3">The sequence shown here is derived from an EMBL/GenBank/DDBJ whole genome shotgun (WGS) entry which is preliminary data.</text>
</comment>
<accession>A0A8X7UJP6</accession>
<sequence>MFSVSGVSVAGINLTSSTSLISPLVEVKVRSENVNEKLGLIYGGGSAAEIFYDGVKLGDGEFTAFDQPPENVTLTVTTLRGSRIQLTSSTVEDLKESEKKGKCRLI</sequence>